<evidence type="ECO:0000313" key="3">
    <source>
        <dbReference type="Proteomes" id="UP000295722"/>
    </source>
</evidence>
<proteinExistence type="predicted"/>
<gene>
    <name evidence="2" type="ORF">EYW47_10600</name>
</gene>
<sequence>MAKSAEQGEWTKKKRAWSPLKTTRYGVSARRPNEEPDLGASKTPVTAPARMPQQGLRHDADRQVYRVRSHLHRATSVLKPLKALWAN</sequence>
<evidence type="ECO:0000256" key="1">
    <source>
        <dbReference type="SAM" id="MobiDB-lite"/>
    </source>
</evidence>
<evidence type="ECO:0000313" key="2">
    <source>
        <dbReference type="EMBL" id="TDG24265.1"/>
    </source>
</evidence>
<reference evidence="2 3" key="1">
    <citation type="submission" date="2019-03" db="EMBL/GenBank/DDBJ databases">
        <title>Paraburkholderia sp. 4M-K11, isolated from subtropical forest soil.</title>
        <authorList>
            <person name="Gao Z.-H."/>
            <person name="Qiu L.-H."/>
        </authorList>
    </citation>
    <scope>NUCLEOTIDE SEQUENCE [LARGE SCALE GENOMIC DNA]</scope>
    <source>
        <strain evidence="2 3">4M-K11</strain>
    </source>
</reference>
<dbReference type="AlphaFoldDB" id="A0A4R5MCN4"/>
<feature type="region of interest" description="Disordered" evidence="1">
    <location>
        <begin position="1"/>
        <end position="58"/>
    </location>
</feature>
<name>A0A4R5MCN4_9BURK</name>
<dbReference type="Proteomes" id="UP000295722">
    <property type="component" value="Unassembled WGS sequence"/>
</dbReference>
<comment type="caution">
    <text evidence="2">The sequence shown here is derived from an EMBL/GenBank/DDBJ whole genome shotgun (WGS) entry which is preliminary data.</text>
</comment>
<keyword evidence="3" id="KW-1185">Reference proteome</keyword>
<organism evidence="2 3">
    <name type="scientific">Paraburkholderia silviterrae</name>
    <dbReference type="NCBI Taxonomy" id="2528715"/>
    <lineage>
        <taxon>Bacteria</taxon>
        <taxon>Pseudomonadati</taxon>
        <taxon>Pseudomonadota</taxon>
        <taxon>Betaproteobacteria</taxon>
        <taxon>Burkholderiales</taxon>
        <taxon>Burkholderiaceae</taxon>
        <taxon>Paraburkholderia</taxon>
    </lineage>
</organism>
<dbReference type="OrthoDB" id="9011032at2"/>
<accession>A0A4R5MCN4</accession>
<dbReference type="EMBL" id="SMRP01000004">
    <property type="protein sequence ID" value="TDG24265.1"/>
    <property type="molecule type" value="Genomic_DNA"/>
</dbReference>
<protein>
    <submittedName>
        <fullName evidence="2">Uncharacterized protein</fullName>
    </submittedName>
</protein>